<keyword evidence="14" id="KW-0594">Phospholipid biosynthesis</keyword>
<protein>
    <recommendedName>
        <fullName evidence="6">CDP-diacylglycerol--glycerol-3-phosphate 1-phosphatidyltransferase</fullName>
        <ecNumber evidence="6">2.7.8.5</ecNumber>
    </recommendedName>
</protein>
<evidence type="ECO:0000256" key="4">
    <source>
        <dbReference type="ARBA" id="ARBA00005189"/>
    </source>
</evidence>
<comment type="subcellular location">
    <subcellularLocation>
        <location evidence="2">Membrane</location>
        <topology evidence="2">Multi-pass membrane protein</topology>
    </subcellularLocation>
</comment>
<evidence type="ECO:0000256" key="10">
    <source>
        <dbReference type="ARBA" id="ARBA00022737"/>
    </source>
</evidence>
<evidence type="ECO:0000256" key="8">
    <source>
        <dbReference type="ARBA" id="ARBA00022679"/>
    </source>
</evidence>
<dbReference type="GO" id="GO:0009941">
    <property type="term" value="C:chloroplast envelope"/>
    <property type="evidence" value="ECO:0007669"/>
    <property type="project" value="TreeGrafter"/>
</dbReference>
<dbReference type="AlphaFoldDB" id="A0A9W3DK73"/>
<dbReference type="InterPro" id="IPR002885">
    <property type="entry name" value="PPR_rpt"/>
</dbReference>
<keyword evidence="11 19" id="KW-1133">Transmembrane helix</keyword>
<dbReference type="GO" id="GO:0006655">
    <property type="term" value="P:phosphatidylglycerol biosynthetic process"/>
    <property type="evidence" value="ECO:0007669"/>
    <property type="project" value="UniProtKB-ARBA"/>
</dbReference>
<dbReference type="Pfam" id="PF01066">
    <property type="entry name" value="CDP-OH_P_transf"/>
    <property type="match status" value="1"/>
</dbReference>
<dbReference type="Pfam" id="PF01535">
    <property type="entry name" value="PPR"/>
    <property type="match status" value="3"/>
</dbReference>
<feature type="transmembrane region" description="Helical" evidence="19">
    <location>
        <begin position="506"/>
        <end position="526"/>
    </location>
</feature>
<keyword evidence="8 18" id="KW-0808">Transferase</keyword>
<dbReference type="FunFam" id="1.20.120.1760:FF:000008">
    <property type="entry name" value="CDP-diacylglycerol--glycerol-3-phosphate 3-phosphatidyltransferase 2"/>
    <property type="match status" value="1"/>
</dbReference>
<dbReference type="InterPro" id="IPR011990">
    <property type="entry name" value="TPR-like_helical_dom_sf"/>
</dbReference>
<evidence type="ECO:0000256" key="6">
    <source>
        <dbReference type="ARBA" id="ARBA00013170"/>
    </source>
</evidence>
<evidence type="ECO:0000256" key="12">
    <source>
        <dbReference type="ARBA" id="ARBA00023098"/>
    </source>
</evidence>
<dbReference type="InterPro" id="IPR050324">
    <property type="entry name" value="CDP-alcohol_PTase-I"/>
</dbReference>
<comment type="pathway">
    <text evidence="4">Lipid metabolism.</text>
</comment>
<proteinExistence type="inferred from homology"/>
<comment type="catalytic activity">
    <reaction evidence="16">
        <text>a CDP-1,2-diacyl-sn-glycerol + sn-glycerol 3-phosphate = a 1,2-diacyl-sn-glycero-3-phospho-(1'-sn-glycero-3'-phosphate) + CMP + H(+)</text>
        <dbReference type="Rhea" id="RHEA:12593"/>
        <dbReference type="ChEBI" id="CHEBI:15378"/>
        <dbReference type="ChEBI" id="CHEBI:57597"/>
        <dbReference type="ChEBI" id="CHEBI:58332"/>
        <dbReference type="ChEBI" id="CHEBI:60110"/>
        <dbReference type="ChEBI" id="CHEBI:60377"/>
        <dbReference type="EC" id="2.7.8.5"/>
    </reaction>
</comment>
<dbReference type="GeneID" id="130511355"/>
<evidence type="ECO:0000256" key="17">
    <source>
        <dbReference type="PROSITE-ProRule" id="PRU00708"/>
    </source>
</evidence>
<dbReference type="NCBIfam" id="TIGR00756">
    <property type="entry name" value="PPR"/>
    <property type="match status" value="2"/>
</dbReference>
<keyword evidence="10" id="KW-0677">Repeat</keyword>
<name>A0A9W3DK73_RAPSA</name>
<reference evidence="21" key="2">
    <citation type="submission" date="2025-08" db="UniProtKB">
        <authorList>
            <consortium name="RefSeq"/>
        </authorList>
    </citation>
    <scope>IDENTIFICATION</scope>
    <source>
        <tissue evidence="21">Leaf</tissue>
    </source>
</reference>
<evidence type="ECO:0000256" key="16">
    <source>
        <dbReference type="ARBA" id="ARBA00048586"/>
    </source>
</evidence>
<keyword evidence="20" id="KW-1185">Reference proteome</keyword>
<evidence type="ECO:0000256" key="14">
    <source>
        <dbReference type="ARBA" id="ARBA00023209"/>
    </source>
</evidence>
<dbReference type="InterPro" id="IPR000462">
    <property type="entry name" value="CDP-OH_P_trans"/>
</dbReference>
<dbReference type="PROSITE" id="PS51375">
    <property type="entry name" value="PPR"/>
    <property type="match status" value="1"/>
</dbReference>
<evidence type="ECO:0000313" key="20">
    <source>
        <dbReference type="Proteomes" id="UP000504610"/>
    </source>
</evidence>
<dbReference type="GO" id="GO:0045995">
    <property type="term" value="P:regulation of embryonic development"/>
    <property type="evidence" value="ECO:0007669"/>
    <property type="project" value="UniProtKB-ARBA"/>
</dbReference>
<dbReference type="PANTHER" id="PTHR14269:SF62">
    <property type="entry name" value="CDP-DIACYLGLYCEROL--GLYCEROL-3-PHOSPHATE 3-PHOSPHATIDYLTRANSFERASE 1, CHLOROPLASTIC"/>
    <property type="match status" value="1"/>
</dbReference>
<organism evidence="20 21">
    <name type="scientific">Raphanus sativus</name>
    <name type="common">Radish</name>
    <name type="synonym">Raphanus raphanistrum var. sativus</name>
    <dbReference type="NCBI Taxonomy" id="3726"/>
    <lineage>
        <taxon>Eukaryota</taxon>
        <taxon>Viridiplantae</taxon>
        <taxon>Streptophyta</taxon>
        <taxon>Embryophyta</taxon>
        <taxon>Tracheophyta</taxon>
        <taxon>Spermatophyta</taxon>
        <taxon>Magnoliopsida</taxon>
        <taxon>eudicotyledons</taxon>
        <taxon>Gunneridae</taxon>
        <taxon>Pentapetalae</taxon>
        <taxon>rosids</taxon>
        <taxon>malvids</taxon>
        <taxon>Brassicales</taxon>
        <taxon>Brassicaceae</taxon>
        <taxon>Brassiceae</taxon>
        <taxon>Raphanus</taxon>
    </lineage>
</organism>
<keyword evidence="13 19" id="KW-0472">Membrane</keyword>
<evidence type="ECO:0000256" key="1">
    <source>
        <dbReference type="ARBA" id="ARBA00001936"/>
    </source>
</evidence>
<dbReference type="GO" id="GO:0030145">
    <property type="term" value="F:manganese ion binding"/>
    <property type="evidence" value="ECO:0007669"/>
    <property type="project" value="UniProtKB-ARBA"/>
</dbReference>
<feature type="repeat" description="PPR" evidence="17">
    <location>
        <begin position="135"/>
        <end position="169"/>
    </location>
</feature>
<evidence type="ECO:0000256" key="9">
    <source>
        <dbReference type="ARBA" id="ARBA00022692"/>
    </source>
</evidence>
<dbReference type="GO" id="GO:0016020">
    <property type="term" value="C:membrane"/>
    <property type="evidence" value="ECO:0007669"/>
    <property type="project" value="UniProtKB-SubCell"/>
</dbReference>
<evidence type="ECO:0000256" key="13">
    <source>
        <dbReference type="ARBA" id="ARBA00023136"/>
    </source>
</evidence>
<reference evidence="20" key="1">
    <citation type="journal article" date="2019" name="Database">
        <title>The radish genome database (RadishGD): an integrated information resource for radish genomics.</title>
        <authorList>
            <person name="Yu H.J."/>
            <person name="Baek S."/>
            <person name="Lee Y.J."/>
            <person name="Cho A."/>
            <person name="Mun J.H."/>
        </authorList>
    </citation>
    <scope>NUCLEOTIDE SEQUENCE [LARGE SCALE GENOMIC DNA]</scope>
    <source>
        <strain evidence="20">cv. WK10039</strain>
    </source>
</reference>
<gene>
    <name evidence="21" type="primary">LOC130511355</name>
</gene>
<accession>A0A9W3DK73</accession>
<evidence type="ECO:0000256" key="15">
    <source>
        <dbReference type="ARBA" id="ARBA00023264"/>
    </source>
</evidence>
<dbReference type="GO" id="GO:0008444">
    <property type="term" value="F:CDP-diacylglycerol-glycerol-3-phosphate 3-phosphatidyltransferase activity"/>
    <property type="evidence" value="ECO:0007669"/>
    <property type="project" value="UniProtKB-EC"/>
</dbReference>
<comment type="pathway">
    <text evidence="3">Phospholipid metabolism; phosphatidylglycerol biosynthesis; phosphatidylglycerol from CDP-diacylglycerol: step 1/2.</text>
</comment>
<keyword evidence="12" id="KW-0443">Lipid metabolism</keyword>
<evidence type="ECO:0000256" key="3">
    <source>
        <dbReference type="ARBA" id="ARBA00005042"/>
    </source>
</evidence>
<dbReference type="InterPro" id="IPR043130">
    <property type="entry name" value="CDP-OH_PTrfase_TM_dom"/>
</dbReference>
<evidence type="ECO:0000256" key="11">
    <source>
        <dbReference type="ARBA" id="ARBA00022989"/>
    </source>
</evidence>
<evidence type="ECO:0000256" key="19">
    <source>
        <dbReference type="SAM" id="Phobius"/>
    </source>
</evidence>
<comment type="similarity">
    <text evidence="5 18">Belongs to the CDP-alcohol phosphatidyltransferase class-I family.</text>
</comment>
<evidence type="ECO:0000256" key="18">
    <source>
        <dbReference type="RuleBase" id="RU003750"/>
    </source>
</evidence>
<dbReference type="InterPro" id="IPR048254">
    <property type="entry name" value="CDP_ALCOHOL_P_TRANSF_CS"/>
</dbReference>
<dbReference type="PROSITE" id="PS00379">
    <property type="entry name" value="CDP_ALCOHOL_P_TRANSF"/>
    <property type="match status" value="1"/>
</dbReference>
<dbReference type="EC" id="2.7.8.5" evidence="6"/>
<evidence type="ECO:0000313" key="21">
    <source>
        <dbReference type="RefSeq" id="XP_056864280.1"/>
    </source>
</evidence>
<evidence type="ECO:0000256" key="2">
    <source>
        <dbReference type="ARBA" id="ARBA00004141"/>
    </source>
</evidence>
<comment type="cofactor">
    <cofactor evidence="1">
        <name>Mn(2+)</name>
        <dbReference type="ChEBI" id="CHEBI:29035"/>
    </cofactor>
</comment>
<dbReference type="Gene3D" id="1.25.40.10">
    <property type="entry name" value="Tetratricopeptide repeat domain"/>
    <property type="match status" value="1"/>
</dbReference>
<dbReference type="Gene3D" id="1.20.120.1760">
    <property type="match status" value="1"/>
</dbReference>
<evidence type="ECO:0000256" key="7">
    <source>
        <dbReference type="ARBA" id="ARBA00022516"/>
    </source>
</evidence>
<dbReference type="Proteomes" id="UP000504610">
    <property type="component" value="Chromosome 4"/>
</dbReference>
<keyword evidence="15" id="KW-1208">Phospholipid metabolism</keyword>
<keyword evidence="7" id="KW-0444">Lipid biosynthesis</keyword>
<dbReference type="OrthoDB" id="10020554at2759"/>
<dbReference type="KEGG" id="rsz:130511355"/>
<feature type="transmembrane region" description="Helical" evidence="19">
    <location>
        <begin position="541"/>
        <end position="561"/>
    </location>
</feature>
<dbReference type="PANTHER" id="PTHR14269">
    <property type="entry name" value="CDP-DIACYLGLYCEROL--GLYCEROL-3-PHOSPHATE 3-PHOSPHATIDYLTRANSFERASE-RELATED"/>
    <property type="match status" value="1"/>
</dbReference>
<sequence>MTTLLASKRLRPTLLLYHRFLINPKPFSSQQPQSPLITNQNDVVDDADVIRVLIGRRNDPVSALEYCSWVRPLNQIRHGGDLFWVLTHILATSPQTRDRARNLLVLFVSANPELPPSVIVKHLLDSAQRFDLGLDPHGFNYLLNAYTRNKRIYDALECFSLMVDRKVVHFVCYVNSLLSSLVKSNEIGEAKEIYNEMVEMGVSGDNVMAQLLMRGCLRERRPVEAVRIFRRSSRYGLMYSLAVQAACKIPDLGMALGLLGEMREELGVCGSHETAPSFISHAQIHLCFLNSRVNLRRTLRLSYPAAHLSRSSRFTATSPCSSSHKAPTFVIPIFSSSYSSSSEKHPPSSPPLTRSAALVGQDDAPINSSSKVLTLPTVLTLGRVAAVPLLVSTFYVDGWWGTTATTSIFVAAAVTDWLDGYLARKMKLGSAFGAFLDPVADKLMVAATLILLCTKPIDVAVLGPVPWLLTVPSIAIIGREITMSAVREWAASQNGKLLECRMARSVWSWIALCVCRTIGLVFSRLYEEDLESTAEVGGSFFYLYLICFAFNIHFGYGECLGHRLYREHKTM</sequence>
<evidence type="ECO:0000256" key="5">
    <source>
        <dbReference type="ARBA" id="ARBA00010441"/>
    </source>
</evidence>
<dbReference type="RefSeq" id="XP_056864280.1">
    <property type="nucleotide sequence ID" value="XM_057008300.1"/>
</dbReference>
<keyword evidence="9 19" id="KW-0812">Transmembrane</keyword>